<dbReference type="Proteomes" id="UP000662747">
    <property type="component" value="Chromosome"/>
</dbReference>
<dbReference type="PRINTS" id="PR01415">
    <property type="entry name" value="ANKYRIN"/>
</dbReference>
<dbReference type="InterPro" id="IPR002110">
    <property type="entry name" value="Ankyrin_rpt"/>
</dbReference>
<dbReference type="Pfam" id="PF13857">
    <property type="entry name" value="Ank_5"/>
    <property type="match status" value="1"/>
</dbReference>
<organism evidence="4 5">
    <name type="scientific">Pyxidicoccus parkwayensis</name>
    <dbReference type="NCBI Taxonomy" id="2813578"/>
    <lineage>
        <taxon>Bacteria</taxon>
        <taxon>Pseudomonadati</taxon>
        <taxon>Myxococcota</taxon>
        <taxon>Myxococcia</taxon>
        <taxon>Myxococcales</taxon>
        <taxon>Cystobacterineae</taxon>
        <taxon>Myxococcaceae</taxon>
        <taxon>Pyxidicoccus</taxon>
    </lineage>
</organism>
<name>A0ABX7NUI0_9BACT</name>
<protein>
    <submittedName>
        <fullName evidence="4">Ankyrin repeat domain-containing protein</fullName>
    </submittedName>
</protein>
<gene>
    <name evidence="4" type="ORF">JY651_46255</name>
</gene>
<evidence type="ECO:0000256" key="2">
    <source>
        <dbReference type="ARBA" id="ARBA00023043"/>
    </source>
</evidence>
<proteinExistence type="predicted"/>
<keyword evidence="2 3" id="KW-0040">ANK repeat</keyword>
<dbReference type="PANTHER" id="PTHR24201">
    <property type="entry name" value="ANK_REP_REGION DOMAIN-CONTAINING PROTEIN"/>
    <property type="match status" value="1"/>
</dbReference>
<accession>A0ABX7NUI0</accession>
<dbReference type="SUPFAM" id="SSF48403">
    <property type="entry name" value="Ankyrin repeat"/>
    <property type="match status" value="1"/>
</dbReference>
<keyword evidence="1" id="KW-0677">Repeat</keyword>
<dbReference type="InterPro" id="IPR036770">
    <property type="entry name" value="Ankyrin_rpt-contain_sf"/>
</dbReference>
<evidence type="ECO:0000256" key="1">
    <source>
        <dbReference type="ARBA" id="ARBA00022737"/>
    </source>
</evidence>
<sequence>MSETATQALLSLCEDRRRWKAELTADAVRKLLAEGADVHGRGRYGSTPLHSAVLAPNAKSDPRPDLEVVRALLGAGADPNARDAHARTPLLRAVPLNKDDSYEAHALELIHLLRAAGARVPDDVTDWNAGAFCDGGSPRIYKEVLDAGARVDVRGYGGTTPLHRAAGYGYAPMAELLLARGADVNAMDGLGRTPLGMALREITKPWVKANDRLAGFNAVIALLKGAGGLPRVTYAPSETDPFAPFPIDSAALLAASPKGEFPFEHEVDSAQEFVTGIRADGEPKRALALVAALRDTVGVPPRHLRLARPLELRQPFFHHGDLEVDGSFTIRKPFAVTGNLIVHGILRDSDNDSKINILGDVRCHSLYTDGEINIRGNLHARDVVYTYYNDHVLAADTVHARVVIEDDHGVDATVKAEHHFDLGTYNQGYGEGVGERIKALFIDEVLQPEEEEEPRKLDRGELFDRLEKGLPVFREKA</sequence>
<evidence type="ECO:0000256" key="3">
    <source>
        <dbReference type="PROSITE-ProRule" id="PRU00023"/>
    </source>
</evidence>
<dbReference type="SMART" id="SM00248">
    <property type="entry name" value="ANK"/>
    <property type="match status" value="2"/>
</dbReference>
<evidence type="ECO:0000313" key="4">
    <source>
        <dbReference type="EMBL" id="QSQ22445.1"/>
    </source>
</evidence>
<reference evidence="4 5" key="1">
    <citation type="submission" date="2021-02" db="EMBL/GenBank/DDBJ databases">
        <title>De Novo genome assembly of isolated myxobacteria.</title>
        <authorList>
            <person name="Stevens D.C."/>
        </authorList>
    </citation>
    <scope>NUCLEOTIDE SEQUENCE [LARGE SCALE GENOMIC DNA]</scope>
    <source>
        <strain evidence="5">SCPEA02</strain>
    </source>
</reference>
<dbReference type="EMBL" id="CP071090">
    <property type="protein sequence ID" value="QSQ22445.1"/>
    <property type="molecule type" value="Genomic_DNA"/>
</dbReference>
<dbReference type="Pfam" id="PF00023">
    <property type="entry name" value="Ank"/>
    <property type="match status" value="1"/>
</dbReference>
<feature type="repeat" description="ANK" evidence="3">
    <location>
        <begin position="44"/>
        <end position="84"/>
    </location>
</feature>
<dbReference type="PROSITE" id="PS50088">
    <property type="entry name" value="ANK_REPEAT"/>
    <property type="match status" value="2"/>
</dbReference>
<dbReference type="PANTHER" id="PTHR24201:SF2">
    <property type="entry name" value="ANKYRIN REPEAT DOMAIN-CONTAINING PROTEIN 42"/>
    <property type="match status" value="1"/>
</dbReference>
<feature type="repeat" description="ANK" evidence="3">
    <location>
        <begin position="157"/>
        <end position="189"/>
    </location>
</feature>
<keyword evidence="5" id="KW-1185">Reference proteome</keyword>
<dbReference type="InterPro" id="IPR050776">
    <property type="entry name" value="Ank_Repeat/CDKN_Inhibitor"/>
</dbReference>
<evidence type="ECO:0000313" key="5">
    <source>
        <dbReference type="Proteomes" id="UP000662747"/>
    </source>
</evidence>
<dbReference type="PROSITE" id="PS50297">
    <property type="entry name" value="ANK_REP_REGION"/>
    <property type="match status" value="2"/>
</dbReference>
<dbReference type="RefSeq" id="WP_206724021.1">
    <property type="nucleotide sequence ID" value="NZ_CP071090.1"/>
</dbReference>
<dbReference type="Gene3D" id="1.25.40.20">
    <property type="entry name" value="Ankyrin repeat-containing domain"/>
    <property type="match status" value="2"/>
</dbReference>